<evidence type="ECO:0000259" key="6">
    <source>
        <dbReference type="SMART" id="SM00803"/>
    </source>
</evidence>
<dbReference type="Gene3D" id="1.10.20.10">
    <property type="entry name" value="Histone, subunit A"/>
    <property type="match status" value="1"/>
</dbReference>
<dbReference type="CDD" id="cd08050">
    <property type="entry name" value="TAF6C"/>
    <property type="match status" value="1"/>
</dbReference>
<dbReference type="Pfam" id="PF02969">
    <property type="entry name" value="TAF"/>
    <property type="match status" value="1"/>
</dbReference>
<dbReference type="FunFam" id="1.10.20.10:FF:000046">
    <property type="entry name" value="transcription initiation factor TFIID subunit 6"/>
    <property type="match status" value="1"/>
</dbReference>
<evidence type="ECO:0000256" key="5">
    <source>
        <dbReference type="ARBA" id="ARBA00023242"/>
    </source>
</evidence>
<dbReference type="InterPro" id="IPR009072">
    <property type="entry name" value="Histone-fold"/>
</dbReference>
<sequence>MESVIKISECNDSQKVKFAAHSLVSEALFWWDTIQQAMGKPAVEALSWESFKRLVLAKFCPKFVIDKMEKDFMNLEVGTMTHQEYTTKFNEMSRLVPHLVTPEESRIKRYIQGFPSEVRRLVKGSAPGTYQSAVELTAELFEEVYGLGGRPMTSKRKWGDYSQGLRKTISIQKERYLAVVQQFVTERKYKKMSVVEKESIEVIAQSIGVGNLSPDVLPSLASDIEYRVREIMQEAIKCMHHAKRTAMTSDDVDSALELRKMEPIYVASGNSLRFKSATRSKDLFYVEDKDVEFREVIEAPLPKAPSETIVVNHWLAIEGIQPAIPENAPLEVLVAPNDNRKPDCKEDGVSIDVKTPVKHVLSIELQLYFEKITDLTVGRSNSVIFNKALLSLATDAGLHPLVPYFIYFVAEEVTRNLNNFQLLFSLMRLVRSLLQNPFLQIEPYLHQLMPSVMTCLVAKSLGNKLTDNHWELRNFTANLVALICRRFGYGYHNLQLRVTRTLLHSYLDPAKAFPQHYGAIKGITALGSSVVRLLLLPNLDPYLQYIEPEMQLEKQKNESRRHEAWRVHGALMCAAGLCVYNQLKMVPSLLSPPPQSIWKRNGKFGAANPNKRKVPSMNNLMDQPTLKKVATSDGSHLLKVEMQGSSSGFSITRGGSDTGLHALPRFLPNENMPGGGGRRDRFGGVAQTSSVAVSRAWKKETNAGHLLPKLYDLFGQSMLPFVPSPELCNFHL</sequence>
<dbReference type="Pfam" id="PF03732">
    <property type="entry name" value="Retrotrans_gag"/>
    <property type="match status" value="1"/>
</dbReference>
<evidence type="ECO:0000256" key="1">
    <source>
        <dbReference type="ARBA" id="ARBA00004123"/>
    </source>
</evidence>
<comment type="caution">
    <text evidence="7">The sequence shown here is derived from an EMBL/GenBank/DDBJ whole genome shotgun (WGS) entry which is preliminary data.</text>
</comment>
<dbReference type="GO" id="GO:0000124">
    <property type="term" value="C:SAGA complex"/>
    <property type="evidence" value="ECO:0007669"/>
    <property type="project" value="InterPro"/>
</dbReference>
<protein>
    <recommendedName>
        <fullName evidence="6">TATA box binding protein associated factor (TAF) histone-like fold domain-containing protein</fullName>
    </recommendedName>
</protein>
<keyword evidence="4" id="KW-0804">Transcription</keyword>
<dbReference type="PANTHER" id="PTHR10221:SF9">
    <property type="entry name" value="TRANSCRIPTION INITIATION FACTOR TFIID SUBUNIT 6"/>
    <property type="match status" value="1"/>
</dbReference>
<dbReference type="GO" id="GO:0005669">
    <property type="term" value="C:transcription factor TFIID complex"/>
    <property type="evidence" value="ECO:0007669"/>
    <property type="project" value="InterPro"/>
</dbReference>
<dbReference type="GO" id="GO:0051123">
    <property type="term" value="P:RNA polymerase II preinitiation complex assembly"/>
    <property type="evidence" value="ECO:0007669"/>
    <property type="project" value="TreeGrafter"/>
</dbReference>
<comment type="similarity">
    <text evidence="2">Belongs to the TAF6 family.</text>
</comment>
<dbReference type="SUPFAM" id="SSF47113">
    <property type="entry name" value="Histone-fold"/>
    <property type="match status" value="1"/>
</dbReference>
<dbReference type="FunFam" id="1.25.40.770:FF:000001">
    <property type="entry name" value="Transcription initiation factor TFIID subunit 6"/>
    <property type="match status" value="1"/>
</dbReference>
<organism evidence="7 8">
    <name type="scientific">Mikania micrantha</name>
    <name type="common">bitter vine</name>
    <dbReference type="NCBI Taxonomy" id="192012"/>
    <lineage>
        <taxon>Eukaryota</taxon>
        <taxon>Viridiplantae</taxon>
        <taxon>Streptophyta</taxon>
        <taxon>Embryophyta</taxon>
        <taxon>Tracheophyta</taxon>
        <taxon>Spermatophyta</taxon>
        <taxon>Magnoliopsida</taxon>
        <taxon>eudicotyledons</taxon>
        <taxon>Gunneridae</taxon>
        <taxon>Pentapetalae</taxon>
        <taxon>asterids</taxon>
        <taxon>campanulids</taxon>
        <taxon>Asterales</taxon>
        <taxon>Asteraceae</taxon>
        <taxon>Asteroideae</taxon>
        <taxon>Heliantheae alliance</taxon>
        <taxon>Eupatorieae</taxon>
        <taxon>Mikania</taxon>
    </lineage>
</organism>
<gene>
    <name evidence="7" type="ORF">E3N88_17952</name>
</gene>
<evidence type="ECO:0000313" key="8">
    <source>
        <dbReference type="Proteomes" id="UP000326396"/>
    </source>
</evidence>
<dbReference type="InterPro" id="IPR037796">
    <property type="entry name" value="TAF6"/>
</dbReference>
<dbReference type="EMBL" id="SZYD01000009">
    <property type="protein sequence ID" value="KAD5318006.1"/>
    <property type="molecule type" value="Genomic_DNA"/>
</dbReference>
<dbReference type="Gene3D" id="1.25.40.770">
    <property type="entry name" value="TAF6, C-terminal HEAT repeat domain"/>
    <property type="match status" value="1"/>
</dbReference>
<evidence type="ECO:0000313" key="7">
    <source>
        <dbReference type="EMBL" id="KAD5318006.1"/>
    </source>
</evidence>
<dbReference type="InterPro" id="IPR011442">
    <property type="entry name" value="TAF6_C"/>
</dbReference>
<proteinExistence type="inferred from homology"/>
<dbReference type="Proteomes" id="UP000326396">
    <property type="component" value="Linkage Group LG17"/>
</dbReference>
<evidence type="ECO:0000256" key="3">
    <source>
        <dbReference type="ARBA" id="ARBA00023015"/>
    </source>
</evidence>
<dbReference type="Pfam" id="PF07571">
    <property type="entry name" value="TAF6_C"/>
    <property type="match status" value="1"/>
</dbReference>
<keyword evidence="5" id="KW-0539">Nucleus</keyword>
<accession>A0A5N6NTG5</accession>
<comment type="subcellular location">
    <subcellularLocation>
        <location evidence="1">Nucleus</location>
    </subcellularLocation>
</comment>
<dbReference type="InterPro" id="IPR046344">
    <property type="entry name" value="TAF6_C_sf"/>
</dbReference>
<dbReference type="GO" id="GO:0046695">
    <property type="term" value="C:SLIK (SAGA-like) complex"/>
    <property type="evidence" value="ECO:0007669"/>
    <property type="project" value="InterPro"/>
</dbReference>
<evidence type="ECO:0000256" key="2">
    <source>
        <dbReference type="ARBA" id="ARBA00007688"/>
    </source>
</evidence>
<evidence type="ECO:0000256" key="4">
    <source>
        <dbReference type="ARBA" id="ARBA00023163"/>
    </source>
</evidence>
<keyword evidence="8" id="KW-1185">Reference proteome</keyword>
<name>A0A5N6NTG5_9ASTR</name>
<dbReference type="InterPro" id="IPR004823">
    <property type="entry name" value="TAF_TATA-bd_Histone-like_dom"/>
</dbReference>
<dbReference type="CDD" id="cd22931">
    <property type="entry name" value="HFD_TAF6"/>
    <property type="match status" value="1"/>
</dbReference>
<dbReference type="GO" id="GO:0003713">
    <property type="term" value="F:transcription coactivator activity"/>
    <property type="evidence" value="ECO:0007669"/>
    <property type="project" value="TreeGrafter"/>
</dbReference>
<keyword evidence="3" id="KW-0805">Transcription regulation</keyword>
<feature type="domain" description="TATA box binding protein associated factor (TAF) histone-like fold" evidence="6">
    <location>
        <begin position="193"/>
        <end position="259"/>
    </location>
</feature>
<dbReference type="AlphaFoldDB" id="A0A5N6NTG5"/>
<dbReference type="PANTHER" id="PTHR10221">
    <property type="entry name" value="TRANSCRIPTION INITIATION FACTOR TFIID SUBUNIT 6"/>
    <property type="match status" value="1"/>
</dbReference>
<dbReference type="GO" id="GO:0046982">
    <property type="term" value="F:protein heterodimerization activity"/>
    <property type="evidence" value="ECO:0007669"/>
    <property type="project" value="InterPro"/>
</dbReference>
<dbReference type="GO" id="GO:0016251">
    <property type="term" value="F:RNA polymerase II general transcription initiation factor activity"/>
    <property type="evidence" value="ECO:0007669"/>
    <property type="project" value="InterPro"/>
</dbReference>
<dbReference type="OrthoDB" id="361039at2759"/>
<reference evidence="7 8" key="1">
    <citation type="submission" date="2019-05" db="EMBL/GenBank/DDBJ databases">
        <title>Mikania micrantha, genome provides insights into the molecular mechanism of rapid growth.</title>
        <authorList>
            <person name="Liu B."/>
        </authorList>
    </citation>
    <scope>NUCLEOTIDE SEQUENCE [LARGE SCALE GENOMIC DNA]</scope>
    <source>
        <strain evidence="7">NLD-2019</strain>
        <tissue evidence="7">Leaf</tissue>
    </source>
</reference>
<dbReference type="SMART" id="SM00803">
    <property type="entry name" value="TAF"/>
    <property type="match status" value="1"/>
</dbReference>
<dbReference type="InterPro" id="IPR005162">
    <property type="entry name" value="Retrotrans_gag_dom"/>
</dbReference>